<dbReference type="SUPFAM" id="SSF52402">
    <property type="entry name" value="Adenine nucleotide alpha hydrolases-like"/>
    <property type="match status" value="1"/>
</dbReference>
<evidence type="ECO:0000313" key="4">
    <source>
        <dbReference type="EMBL" id="NIJ12307.1"/>
    </source>
</evidence>
<accession>A0A7X5UR14</accession>
<feature type="region of interest" description="Disordered" evidence="2">
    <location>
        <begin position="145"/>
        <end position="178"/>
    </location>
</feature>
<organism evidence="4 5">
    <name type="scientific">Saccharomonospora amisosensis</name>
    <dbReference type="NCBI Taxonomy" id="1128677"/>
    <lineage>
        <taxon>Bacteria</taxon>
        <taxon>Bacillati</taxon>
        <taxon>Actinomycetota</taxon>
        <taxon>Actinomycetes</taxon>
        <taxon>Pseudonocardiales</taxon>
        <taxon>Pseudonocardiaceae</taxon>
        <taxon>Saccharomonospora</taxon>
    </lineage>
</organism>
<dbReference type="InterPro" id="IPR014729">
    <property type="entry name" value="Rossmann-like_a/b/a_fold"/>
</dbReference>
<sequence>MTRAASGGPIVVGVDGSDASVRALGWAIEEALARGSEVRAIAVWSVDVTHDFAWKRVEDIRARYERLLDDAIAAAARGRAELPTIVPVVLEGPASTVLVEAARRAALLVVARHRDQKLRKTILGSVSAACAKNASVPVVVVPPRAQDEQGADAWRPAEPASVAGASTGSGRNREPGEE</sequence>
<dbReference type="PANTHER" id="PTHR46553">
    <property type="entry name" value="ADENINE NUCLEOTIDE ALPHA HYDROLASES-LIKE SUPERFAMILY PROTEIN"/>
    <property type="match status" value="1"/>
</dbReference>
<name>A0A7X5UR14_9PSEU</name>
<dbReference type="InterPro" id="IPR006016">
    <property type="entry name" value="UspA"/>
</dbReference>
<evidence type="ECO:0000259" key="3">
    <source>
        <dbReference type="Pfam" id="PF00582"/>
    </source>
</evidence>
<dbReference type="PRINTS" id="PR01438">
    <property type="entry name" value="UNVRSLSTRESS"/>
</dbReference>
<gene>
    <name evidence="4" type="ORF">FHU38_002651</name>
</gene>
<dbReference type="Gene3D" id="3.40.50.620">
    <property type="entry name" value="HUPs"/>
    <property type="match status" value="1"/>
</dbReference>
<dbReference type="Pfam" id="PF00582">
    <property type="entry name" value="Usp"/>
    <property type="match status" value="1"/>
</dbReference>
<feature type="domain" description="UspA" evidence="3">
    <location>
        <begin position="9"/>
        <end position="142"/>
    </location>
</feature>
<reference evidence="4 5" key="1">
    <citation type="submission" date="2020-03" db="EMBL/GenBank/DDBJ databases">
        <title>Sequencing the genomes of 1000 actinobacteria strains.</title>
        <authorList>
            <person name="Klenk H.-P."/>
        </authorList>
    </citation>
    <scope>NUCLEOTIDE SEQUENCE [LARGE SCALE GENOMIC DNA]</scope>
    <source>
        <strain evidence="4 5">DSM 45685</strain>
    </source>
</reference>
<dbReference type="AlphaFoldDB" id="A0A7X5UR14"/>
<proteinExistence type="inferred from homology"/>
<protein>
    <submittedName>
        <fullName evidence="4">Nucleotide-binding universal stress UspA family protein</fullName>
    </submittedName>
</protein>
<evidence type="ECO:0000313" key="5">
    <source>
        <dbReference type="Proteomes" id="UP000545493"/>
    </source>
</evidence>
<evidence type="ECO:0000256" key="2">
    <source>
        <dbReference type="SAM" id="MobiDB-lite"/>
    </source>
</evidence>
<dbReference type="PANTHER" id="PTHR46553:SF3">
    <property type="entry name" value="ADENINE NUCLEOTIDE ALPHA HYDROLASES-LIKE SUPERFAMILY PROTEIN"/>
    <property type="match status" value="1"/>
</dbReference>
<dbReference type="InterPro" id="IPR006015">
    <property type="entry name" value="Universal_stress_UspA"/>
</dbReference>
<keyword evidence="5" id="KW-1185">Reference proteome</keyword>
<dbReference type="CDD" id="cd00293">
    <property type="entry name" value="USP-like"/>
    <property type="match status" value="1"/>
</dbReference>
<comment type="similarity">
    <text evidence="1">Belongs to the universal stress protein A family.</text>
</comment>
<evidence type="ECO:0000256" key="1">
    <source>
        <dbReference type="ARBA" id="ARBA00008791"/>
    </source>
</evidence>
<dbReference type="EMBL" id="JAAOYM010000001">
    <property type="protein sequence ID" value="NIJ12307.1"/>
    <property type="molecule type" value="Genomic_DNA"/>
</dbReference>
<dbReference type="Proteomes" id="UP000545493">
    <property type="component" value="Unassembled WGS sequence"/>
</dbReference>
<dbReference type="RefSeq" id="WP_167170880.1">
    <property type="nucleotide sequence ID" value="NZ_JAAOYM010000001.1"/>
</dbReference>
<comment type="caution">
    <text evidence="4">The sequence shown here is derived from an EMBL/GenBank/DDBJ whole genome shotgun (WGS) entry which is preliminary data.</text>
</comment>